<evidence type="ECO:0000256" key="1">
    <source>
        <dbReference type="ARBA" id="ARBA00004123"/>
    </source>
</evidence>
<dbReference type="Pfam" id="PF00808">
    <property type="entry name" value="CBFD_NFYB_HMF"/>
    <property type="match status" value="1"/>
</dbReference>
<evidence type="ECO:0000313" key="5">
    <source>
        <dbReference type="EnsemblPlants" id="AUR62005615-RA:cds"/>
    </source>
</evidence>
<keyword evidence="2" id="KW-0539">Nucleus</keyword>
<feature type="domain" description="Transcription factor CBF/NF-Y/archaeal histone" evidence="4">
    <location>
        <begin position="16"/>
        <end position="79"/>
    </location>
</feature>
<dbReference type="Gene3D" id="1.10.20.10">
    <property type="entry name" value="Histone, subunit A"/>
    <property type="match status" value="1"/>
</dbReference>
<dbReference type="EnsemblPlants" id="AUR62005615-RA">
    <property type="protein sequence ID" value="AUR62005615-RA:cds"/>
    <property type="gene ID" value="AUR62005615"/>
</dbReference>
<dbReference type="InterPro" id="IPR050568">
    <property type="entry name" value="Transcr_DNA_Rep_Reg"/>
</dbReference>
<evidence type="ECO:0000313" key="6">
    <source>
        <dbReference type="Proteomes" id="UP000596660"/>
    </source>
</evidence>
<dbReference type="SMR" id="A0A803L177"/>
<keyword evidence="6" id="KW-1185">Reference proteome</keyword>
<evidence type="ECO:0000259" key="4">
    <source>
        <dbReference type="Pfam" id="PF00808"/>
    </source>
</evidence>
<reference evidence="5" key="1">
    <citation type="journal article" date="2017" name="Nature">
        <title>The genome of Chenopodium quinoa.</title>
        <authorList>
            <person name="Jarvis D.E."/>
            <person name="Ho Y.S."/>
            <person name="Lightfoot D.J."/>
            <person name="Schmoeckel S.M."/>
            <person name="Li B."/>
            <person name="Borm T.J.A."/>
            <person name="Ohyanagi H."/>
            <person name="Mineta K."/>
            <person name="Michell C.T."/>
            <person name="Saber N."/>
            <person name="Kharbatia N.M."/>
            <person name="Rupper R.R."/>
            <person name="Sharp A.R."/>
            <person name="Dally N."/>
            <person name="Boughton B.A."/>
            <person name="Woo Y.H."/>
            <person name="Gao G."/>
            <person name="Schijlen E.G.W.M."/>
            <person name="Guo X."/>
            <person name="Momin A.A."/>
            <person name="Negrao S."/>
            <person name="Al-Babili S."/>
            <person name="Gehring C."/>
            <person name="Roessner U."/>
            <person name="Jung C."/>
            <person name="Murphy K."/>
            <person name="Arold S.T."/>
            <person name="Gojobori T."/>
            <person name="van der Linden C.G."/>
            <person name="van Loo E.N."/>
            <person name="Jellen E.N."/>
            <person name="Maughan P.J."/>
            <person name="Tester M."/>
        </authorList>
    </citation>
    <scope>NUCLEOTIDE SEQUENCE [LARGE SCALE GENOMIC DNA]</scope>
    <source>
        <strain evidence="5">cv. PI 614886</strain>
    </source>
</reference>
<dbReference type="InterPro" id="IPR003958">
    <property type="entry name" value="CBFA_NFYB_domain"/>
</dbReference>
<evidence type="ECO:0000256" key="2">
    <source>
        <dbReference type="ARBA" id="ARBA00023242"/>
    </source>
</evidence>
<dbReference type="OMA" id="AFFQKCT"/>
<reference evidence="5" key="2">
    <citation type="submission" date="2021-03" db="UniProtKB">
        <authorList>
            <consortium name="EnsemblPlants"/>
        </authorList>
    </citation>
    <scope>IDENTIFICATION</scope>
</reference>
<dbReference type="PANTHER" id="PTHR10252:SF54">
    <property type="entry name" value="CHROMATIN ACCESSIBILITY COMPLEX PROTEIN 1"/>
    <property type="match status" value="1"/>
</dbReference>
<protein>
    <recommendedName>
        <fullName evidence="4">Transcription factor CBF/NF-Y/archaeal histone domain-containing protein</fullName>
    </recommendedName>
</protein>
<dbReference type="InterPro" id="IPR009072">
    <property type="entry name" value="Histone-fold"/>
</dbReference>
<sequence length="123" mass="13854">MAEEEENPSPETLKPSFPTGRVKKIVKFDKDITRITSEALFLVSGATELFLHFLAEKSAEIAVEKKRKNIKLDYLRLAVKRHHPTRDFLLDSLPLPSSQPLDDPPADRTVKGKSVLPPNTRHG</sequence>
<dbReference type="CDD" id="cd22929">
    <property type="entry name" value="HFD_POLE4-like"/>
    <property type="match status" value="1"/>
</dbReference>
<feature type="region of interest" description="Disordered" evidence="3">
    <location>
        <begin position="89"/>
        <end position="123"/>
    </location>
</feature>
<dbReference type="PANTHER" id="PTHR10252">
    <property type="entry name" value="HISTONE-LIKE TRANSCRIPTION FACTOR CCAAT-RELATED"/>
    <property type="match status" value="1"/>
</dbReference>
<organism evidence="5 6">
    <name type="scientific">Chenopodium quinoa</name>
    <name type="common">Quinoa</name>
    <dbReference type="NCBI Taxonomy" id="63459"/>
    <lineage>
        <taxon>Eukaryota</taxon>
        <taxon>Viridiplantae</taxon>
        <taxon>Streptophyta</taxon>
        <taxon>Embryophyta</taxon>
        <taxon>Tracheophyta</taxon>
        <taxon>Spermatophyta</taxon>
        <taxon>Magnoliopsida</taxon>
        <taxon>eudicotyledons</taxon>
        <taxon>Gunneridae</taxon>
        <taxon>Pentapetalae</taxon>
        <taxon>Caryophyllales</taxon>
        <taxon>Chenopodiaceae</taxon>
        <taxon>Chenopodioideae</taxon>
        <taxon>Atripliceae</taxon>
        <taxon>Chenopodium</taxon>
    </lineage>
</organism>
<dbReference type="Gramene" id="AUR62005615-RA">
    <property type="protein sequence ID" value="AUR62005615-RA:cds"/>
    <property type="gene ID" value="AUR62005615"/>
</dbReference>
<dbReference type="GO" id="GO:0000976">
    <property type="term" value="F:transcription cis-regulatory region binding"/>
    <property type="evidence" value="ECO:0007669"/>
    <property type="project" value="TreeGrafter"/>
</dbReference>
<accession>A0A803L177</accession>
<dbReference type="AlphaFoldDB" id="A0A803L177"/>
<evidence type="ECO:0000256" key="3">
    <source>
        <dbReference type="SAM" id="MobiDB-lite"/>
    </source>
</evidence>
<proteinExistence type="predicted"/>
<dbReference type="SUPFAM" id="SSF47113">
    <property type="entry name" value="Histone-fold"/>
    <property type="match status" value="1"/>
</dbReference>
<comment type="subcellular location">
    <subcellularLocation>
        <location evidence="1">Nucleus</location>
    </subcellularLocation>
</comment>
<dbReference type="GO" id="GO:0006355">
    <property type="term" value="P:regulation of DNA-templated transcription"/>
    <property type="evidence" value="ECO:0007669"/>
    <property type="project" value="TreeGrafter"/>
</dbReference>
<dbReference type="GO" id="GO:0046982">
    <property type="term" value="F:protein heterodimerization activity"/>
    <property type="evidence" value="ECO:0007669"/>
    <property type="project" value="InterPro"/>
</dbReference>
<dbReference type="GO" id="GO:0005634">
    <property type="term" value="C:nucleus"/>
    <property type="evidence" value="ECO:0007669"/>
    <property type="project" value="UniProtKB-SubCell"/>
</dbReference>
<feature type="compositionally biased region" description="Low complexity" evidence="3">
    <location>
        <begin position="90"/>
        <end position="101"/>
    </location>
</feature>
<name>A0A803L177_CHEQI</name>
<dbReference type="Proteomes" id="UP000596660">
    <property type="component" value="Unplaced"/>
</dbReference>